<gene>
    <name evidence="5 7" type="primary">tpiA</name>
    <name evidence="7" type="ORF">ENM42_03590</name>
</gene>
<dbReference type="GO" id="GO:0006094">
    <property type="term" value="P:gluconeogenesis"/>
    <property type="evidence" value="ECO:0007669"/>
    <property type="project" value="UniProtKB-UniRule"/>
</dbReference>
<reference evidence="7" key="1">
    <citation type="journal article" date="2020" name="mSystems">
        <title>Genome- and Community-Level Interaction Insights into Carbon Utilization and Element Cycling Functions of Hydrothermarchaeota in Hydrothermal Sediment.</title>
        <authorList>
            <person name="Zhou Z."/>
            <person name="Liu Y."/>
            <person name="Xu W."/>
            <person name="Pan J."/>
            <person name="Luo Z.H."/>
            <person name="Li M."/>
        </authorList>
    </citation>
    <scope>NUCLEOTIDE SEQUENCE [LARGE SCALE GENOMIC DNA]</scope>
    <source>
        <strain evidence="7">SpSt-1084</strain>
    </source>
</reference>
<evidence type="ECO:0000256" key="4">
    <source>
        <dbReference type="ARBA" id="ARBA00023235"/>
    </source>
</evidence>
<comment type="caution">
    <text evidence="5">Lacks conserved residue(s) required for the propagation of feature annotation.</text>
</comment>
<feature type="binding site" evidence="5">
    <location>
        <position position="148"/>
    </location>
    <ligand>
        <name>substrate</name>
    </ligand>
</feature>
<organism evidence="7">
    <name type="scientific">Caldiarchaeum subterraneum</name>
    <dbReference type="NCBI Taxonomy" id="311458"/>
    <lineage>
        <taxon>Archaea</taxon>
        <taxon>Nitrososphaerota</taxon>
        <taxon>Candidatus Caldarchaeales</taxon>
        <taxon>Candidatus Caldarchaeaceae</taxon>
        <taxon>Candidatus Caldarchaeum</taxon>
    </lineage>
</organism>
<feature type="binding site" evidence="5">
    <location>
        <begin position="11"/>
        <end position="13"/>
    </location>
    <ligand>
        <name>substrate</name>
    </ligand>
</feature>
<dbReference type="EC" id="5.3.1.1" evidence="5 6"/>
<dbReference type="UniPathway" id="UPA00109">
    <property type="reaction ID" value="UER00189"/>
</dbReference>
<evidence type="ECO:0000256" key="1">
    <source>
        <dbReference type="ARBA" id="ARBA00022432"/>
    </source>
</evidence>
<dbReference type="Gene3D" id="3.20.20.70">
    <property type="entry name" value="Aldolase class I"/>
    <property type="match status" value="1"/>
</dbReference>
<dbReference type="PANTHER" id="PTHR21139">
    <property type="entry name" value="TRIOSEPHOSPHATE ISOMERASE"/>
    <property type="match status" value="1"/>
</dbReference>
<dbReference type="NCBIfam" id="NF003302">
    <property type="entry name" value="PRK04302.1"/>
    <property type="match status" value="1"/>
</dbReference>
<feature type="active site" description="Electrophile" evidence="5">
    <location>
        <position position="95"/>
    </location>
</feature>
<dbReference type="HAMAP" id="MF_00147_A">
    <property type="entry name" value="TIM_A"/>
    <property type="match status" value="1"/>
</dbReference>
<dbReference type="NCBIfam" id="TIGR00419">
    <property type="entry name" value="tim"/>
    <property type="match status" value="1"/>
</dbReference>
<evidence type="ECO:0000313" key="7">
    <source>
        <dbReference type="EMBL" id="HHR40894.1"/>
    </source>
</evidence>
<dbReference type="InterPro" id="IPR013785">
    <property type="entry name" value="Aldolase_TIM"/>
</dbReference>
<dbReference type="PROSITE" id="PS51440">
    <property type="entry name" value="TIM_2"/>
    <property type="match status" value="1"/>
</dbReference>
<evidence type="ECO:0000256" key="6">
    <source>
        <dbReference type="RuleBase" id="RU363013"/>
    </source>
</evidence>
<dbReference type="GO" id="GO:0004807">
    <property type="term" value="F:triose-phosphate isomerase activity"/>
    <property type="evidence" value="ECO:0007669"/>
    <property type="project" value="UniProtKB-UniRule"/>
</dbReference>
<comment type="similarity">
    <text evidence="5 6">Belongs to the triosephosphate isomerase family.</text>
</comment>
<dbReference type="GO" id="GO:0006096">
    <property type="term" value="P:glycolytic process"/>
    <property type="evidence" value="ECO:0007669"/>
    <property type="project" value="UniProtKB-UniRule"/>
</dbReference>
<comment type="catalytic activity">
    <reaction evidence="5 6">
        <text>D-glyceraldehyde 3-phosphate = dihydroxyacetone phosphate</text>
        <dbReference type="Rhea" id="RHEA:18585"/>
        <dbReference type="ChEBI" id="CHEBI:57642"/>
        <dbReference type="ChEBI" id="CHEBI:59776"/>
        <dbReference type="EC" id="5.3.1.1"/>
    </reaction>
</comment>
<dbReference type="InterPro" id="IPR035990">
    <property type="entry name" value="TIM_sf"/>
</dbReference>
<dbReference type="PANTHER" id="PTHR21139:SF42">
    <property type="entry name" value="TRIOSEPHOSPHATE ISOMERASE"/>
    <property type="match status" value="1"/>
</dbReference>
<comment type="function">
    <text evidence="5">Involved in the gluconeogenesis. Catalyzes stereospecifically the conversion of dihydroxyacetone phosphate (DHAP) to D-glyceraldehyde-3-phosphate (G3P).</text>
</comment>
<dbReference type="InterPro" id="IPR022891">
    <property type="entry name" value="Triosephosphate_isomerase_arc"/>
</dbReference>
<dbReference type="CDD" id="cd00311">
    <property type="entry name" value="TIM"/>
    <property type="match status" value="1"/>
</dbReference>
<proteinExistence type="inferred from homology"/>
<dbReference type="InterPro" id="IPR000652">
    <property type="entry name" value="Triosephosphate_isomerase"/>
</dbReference>
<keyword evidence="2 5" id="KW-0963">Cytoplasm</keyword>
<sequence>MKISYPLVVLNFKNYGEAIGSRCLKLAKIAEKVSLDTGVTVAVCPNFVDLEKIARSVAIPVLAQHCDPYEPGAFTGSVVAENLREAKVSGSLLNHSEKRLKLSAIAAAVARLKRVGLFSLVCADDVSSAAAASALNPDALAIEPPELIGTGVSVSTARPEVVTKTVASVRKLNKEVHILCGAGVSTPDDVKKAILLGTEGVLLSSAYVKSRDPETLLRKMCEFSLV</sequence>
<comment type="pathway">
    <text evidence="5 6">Carbohydrate biosynthesis; gluconeogenesis.</text>
</comment>
<keyword evidence="4 5" id="KW-0413">Isomerase</keyword>
<keyword evidence="1 5" id="KW-0312">Gluconeogenesis</keyword>
<dbReference type="GO" id="GO:0019563">
    <property type="term" value="P:glycerol catabolic process"/>
    <property type="evidence" value="ECO:0007669"/>
    <property type="project" value="TreeGrafter"/>
</dbReference>
<comment type="caution">
    <text evidence="7">The sequence shown here is derived from an EMBL/GenBank/DDBJ whole genome shotgun (WGS) entry which is preliminary data.</text>
</comment>
<dbReference type="EMBL" id="DRXS01000194">
    <property type="protein sequence ID" value="HHR40894.1"/>
    <property type="molecule type" value="Genomic_DNA"/>
</dbReference>
<comment type="subunit">
    <text evidence="5">Homotetramer; dimer of dimers.</text>
</comment>
<dbReference type="AlphaFoldDB" id="A0A7C5U564"/>
<evidence type="ECO:0000256" key="5">
    <source>
        <dbReference type="HAMAP-Rule" id="MF_00147"/>
    </source>
</evidence>
<dbReference type="Pfam" id="PF00121">
    <property type="entry name" value="TIM"/>
    <property type="match status" value="1"/>
</dbReference>
<comment type="pathway">
    <text evidence="5 6">Carbohydrate degradation; glycolysis; D-glyceraldehyde 3-phosphate from glycerone phosphate: step 1/1.</text>
</comment>
<keyword evidence="3 5" id="KW-0324">Glycolysis</keyword>
<name>A0A7C5U564_CALS0</name>
<dbReference type="GO" id="GO:0046166">
    <property type="term" value="P:glyceraldehyde-3-phosphate biosynthetic process"/>
    <property type="evidence" value="ECO:0007669"/>
    <property type="project" value="TreeGrafter"/>
</dbReference>
<feature type="active site" description="Proton acceptor" evidence="5">
    <location>
        <position position="143"/>
    </location>
</feature>
<feature type="binding site" evidence="5">
    <location>
        <position position="183"/>
    </location>
    <ligand>
        <name>substrate</name>
    </ligand>
</feature>
<dbReference type="UniPathway" id="UPA00138"/>
<dbReference type="SUPFAM" id="SSF51351">
    <property type="entry name" value="Triosephosphate isomerase (TIM)"/>
    <property type="match status" value="1"/>
</dbReference>
<comment type="subcellular location">
    <subcellularLocation>
        <location evidence="5 6">Cytoplasm</location>
    </subcellularLocation>
</comment>
<accession>A0A7C5U564</accession>
<evidence type="ECO:0000256" key="2">
    <source>
        <dbReference type="ARBA" id="ARBA00022490"/>
    </source>
</evidence>
<evidence type="ECO:0000256" key="3">
    <source>
        <dbReference type="ARBA" id="ARBA00023152"/>
    </source>
</evidence>
<dbReference type="GO" id="GO:0005829">
    <property type="term" value="C:cytosol"/>
    <property type="evidence" value="ECO:0007669"/>
    <property type="project" value="TreeGrafter"/>
</dbReference>
<protein>
    <recommendedName>
        <fullName evidence="5 6">Triosephosphate isomerase</fullName>
        <shortName evidence="5">TIM</shortName>
        <shortName evidence="5">TPI</shortName>
        <ecNumber evidence="5 6">5.3.1.1</ecNumber>
    </recommendedName>
    <alternativeName>
        <fullName evidence="5">Triose-phosphate isomerase</fullName>
    </alternativeName>
</protein>